<sequence length="30" mass="3521">MFTIARVINFMTDTVVSICSLIPFYFFEQS</sequence>
<proteinExistence type="predicted"/>
<reference evidence="2" key="1">
    <citation type="submission" date="2018-02" db="EMBL/GenBank/DDBJ databases">
        <title>Rhizophora mucronata_Transcriptome.</title>
        <authorList>
            <person name="Meera S.P."/>
            <person name="Sreeshan A."/>
            <person name="Augustine A."/>
        </authorList>
    </citation>
    <scope>NUCLEOTIDE SEQUENCE</scope>
    <source>
        <tissue evidence="2">Leaf</tissue>
    </source>
</reference>
<keyword evidence="1" id="KW-1133">Transmembrane helix</keyword>
<evidence type="ECO:0000256" key="1">
    <source>
        <dbReference type="SAM" id="Phobius"/>
    </source>
</evidence>
<organism evidence="2">
    <name type="scientific">Rhizophora mucronata</name>
    <name type="common">Asiatic mangrove</name>
    <dbReference type="NCBI Taxonomy" id="61149"/>
    <lineage>
        <taxon>Eukaryota</taxon>
        <taxon>Viridiplantae</taxon>
        <taxon>Streptophyta</taxon>
        <taxon>Embryophyta</taxon>
        <taxon>Tracheophyta</taxon>
        <taxon>Spermatophyta</taxon>
        <taxon>Magnoliopsida</taxon>
        <taxon>eudicotyledons</taxon>
        <taxon>Gunneridae</taxon>
        <taxon>Pentapetalae</taxon>
        <taxon>rosids</taxon>
        <taxon>fabids</taxon>
        <taxon>Malpighiales</taxon>
        <taxon>Rhizophoraceae</taxon>
        <taxon>Rhizophora</taxon>
    </lineage>
</organism>
<name>A0A2P2QXT6_RHIMU</name>
<dbReference type="EMBL" id="GGEC01091319">
    <property type="protein sequence ID" value="MBX71803.1"/>
    <property type="molecule type" value="Transcribed_RNA"/>
</dbReference>
<evidence type="ECO:0000313" key="2">
    <source>
        <dbReference type="EMBL" id="MBX71803.1"/>
    </source>
</evidence>
<accession>A0A2P2QXT6</accession>
<feature type="transmembrane region" description="Helical" evidence="1">
    <location>
        <begin position="7"/>
        <end position="27"/>
    </location>
</feature>
<keyword evidence="1" id="KW-0812">Transmembrane</keyword>
<keyword evidence="1" id="KW-0472">Membrane</keyword>
<protein>
    <submittedName>
        <fullName evidence="2">Uncharacterized protein</fullName>
    </submittedName>
</protein>
<dbReference type="AlphaFoldDB" id="A0A2P2QXT6"/>